<protein>
    <submittedName>
        <fullName evidence="1">Uncharacterized protein</fullName>
    </submittedName>
</protein>
<keyword evidence="2" id="KW-1185">Reference proteome</keyword>
<evidence type="ECO:0000313" key="1">
    <source>
        <dbReference type="EMBL" id="OJI91212.1"/>
    </source>
</evidence>
<dbReference type="VEuPathDB" id="FungiDB:ASPTUDRAFT_186992"/>
<evidence type="ECO:0000313" key="2">
    <source>
        <dbReference type="Proteomes" id="UP000184304"/>
    </source>
</evidence>
<name>A0A1L9NPT1_ASPTC</name>
<dbReference type="Proteomes" id="UP000184304">
    <property type="component" value="Unassembled WGS sequence"/>
</dbReference>
<proteinExistence type="predicted"/>
<sequence length="113" mass="12396">MLNFKPNLLHKLLHPNRTITTSSSIIKLILICFLIFTLLTTPCLADRSDTKIANATVTYDWDTPDKNLTVIWDWDVAETVRVSAGHSRVLSKPVGGIGSIVLGAGVVGASFFW</sequence>
<dbReference type="OrthoDB" id="10440866at2759"/>
<dbReference type="AlphaFoldDB" id="A0A1L9NPT1"/>
<organism evidence="1 2">
    <name type="scientific">Aspergillus tubingensis (strain CBS 134.48)</name>
    <dbReference type="NCBI Taxonomy" id="767770"/>
    <lineage>
        <taxon>Eukaryota</taxon>
        <taxon>Fungi</taxon>
        <taxon>Dikarya</taxon>
        <taxon>Ascomycota</taxon>
        <taxon>Pezizomycotina</taxon>
        <taxon>Eurotiomycetes</taxon>
        <taxon>Eurotiomycetidae</taxon>
        <taxon>Eurotiales</taxon>
        <taxon>Aspergillaceae</taxon>
        <taxon>Aspergillus</taxon>
        <taxon>Aspergillus subgen. Circumdati</taxon>
    </lineage>
</organism>
<reference evidence="2" key="1">
    <citation type="journal article" date="2017" name="Genome Biol.">
        <title>Comparative genomics reveals high biological diversity and specific adaptations in the industrially and medically important fungal genus Aspergillus.</title>
        <authorList>
            <person name="de Vries R.P."/>
            <person name="Riley R."/>
            <person name="Wiebenga A."/>
            <person name="Aguilar-Osorio G."/>
            <person name="Amillis S."/>
            <person name="Uchima C.A."/>
            <person name="Anderluh G."/>
            <person name="Asadollahi M."/>
            <person name="Askin M."/>
            <person name="Barry K."/>
            <person name="Battaglia E."/>
            <person name="Bayram O."/>
            <person name="Benocci T."/>
            <person name="Braus-Stromeyer S.A."/>
            <person name="Caldana C."/>
            <person name="Canovas D."/>
            <person name="Cerqueira G.C."/>
            <person name="Chen F."/>
            <person name="Chen W."/>
            <person name="Choi C."/>
            <person name="Clum A."/>
            <person name="Dos Santos R.A."/>
            <person name="Damasio A.R."/>
            <person name="Diallinas G."/>
            <person name="Emri T."/>
            <person name="Fekete E."/>
            <person name="Flipphi M."/>
            <person name="Freyberg S."/>
            <person name="Gallo A."/>
            <person name="Gournas C."/>
            <person name="Habgood R."/>
            <person name="Hainaut M."/>
            <person name="Harispe M.L."/>
            <person name="Henrissat B."/>
            <person name="Hilden K.S."/>
            <person name="Hope R."/>
            <person name="Hossain A."/>
            <person name="Karabika E."/>
            <person name="Karaffa L."/>
            <person name="Karanyi Z."/>
            <person name="Krasevec N."/>
            <person name="Kuo A."/>
            <person name="Kusch H."/>
            <person name="LaButti K."/>
            <person name="Lagendijk E.L."/>
            <person name="Lapidus A."/>
            <person name="Levasseur A."/>
            <person name="Lindquist E."/>
            <person name="Lipzen A."/>
            <person name="Logrieco A.F."/>
            <person name="MacCabe A."/>
            <person name="Maekelae M.R."/>
            <person name="Malavazi I."/>
            <person name="Melin P."/>
            <person name="Meyer V."/>
            <person name="Mielnichuk N."/>
            <person name="Miskei M."/>
            <person name="Molnar A.P."/>
            <person name="Mule G."/>
            <person name="Ngan C.Y."/>
            <person name="Orejas M."/>
            <person name="Orosz E."/>
            <person name="Ouedraogo J.P."/>
            <person name="Overkamp K.M."/>
            <person name="Park H.-S."/>
            <person name="Perrone G."/>
            <person name="Piumi F."/>
            <person name="Punt P.J."/>
            <person name="Ram A.F."/>
            <person name="Ramon A."/>
            <person name="Rauscher S."/>
            <person name="Record E."/>
            <person name="Riano-Pachon D.M."/>
            <person name="Robert V."/>
            <person name="Roehrig J."/>
            <person name="Ruller R."/>
            <person name="Salamov A."/>
            <person name="Salih N.S."/>
            <person name="Samson R.A."/>
            <person name="Sandor E."/>
            <person name="Sanguinetti M."/>
            <person name="Schuetze T."/>
            <person name="Sepcic K."/>
            <person name="Shelest E."/>
            <person name="Sherlock G."/>
            <person name="Sophianopoulou V."/>
            <person name="Squina F.M."/>
            <person name="Sun H."/>
            <person name="Susca A."/>
            <person name="Todd R.B."/>
            <person name="Tsang A."/>
            <person name="Unkles S.E."/>
            <person name="van de Wiele N."/>
            <person name="van Rossen-Uffink D."/>
            <person name="Oliveira J.V."/>
            <person name="Vesth T.C."/>
            <person name="Visser J."/>
            <person name="Yu J.-H."/>
            <person name="Zhou M."/>
            <person name="Andersen M.R."/>
            <person name="Archer D.B."/>
            <person name="Baker S.E."/>
            <person name="Benoit I."/>
            <person name="Brakhage A.A."/>
            <person name="Braus G.H."/>
            <person name="Fischer R."/>
            <person name="Frisvad J.C."/>
            <person name="Goldman G.H."/>
            <person name="Houbraken J."/>
            <person name="Oakley B."/>
            <person name="Pocsi I."/>
            <person name="Scazzocchio C."/>
            <person name="Seiboth B."/>
            <person name="vanKuyk P.A."/>
            <person name="Wortman J."/>
            <person name="Dyer P.S."/>
            <person name="Grigoriev I.V."/>
        </authorList>
    </citation>
    <scope>NUCLEOTIDE SEQUENCE [LARGE SCALE GENOMIC DNA]</scope>
    <source>
        <strain evidence="2">CBS 134.48</strain>
    </source>
</reference>
<dbReference type="EMBL" id="KV878176">
    <property type="protein sequence ID" value="OJI91212.1"/>
    <property type="molecule type" value="Genomic_DNA"/>
</dbReference>
<accession>A0A1L9NPT1</accession>
<gene>
    <name evidence="1" type="ORF">ASPTUDRAFT_186992</name>
</gene>
<dbReference type="OMA" id="CLADRSD"/>